<gene>
    <name evidence="4" type="ORF">B0H98_102150</name>
</gene>
<dbReference type="PROSITE" id="PS00061">
    <property type="entry name" value="ADH_SHORT"/>
    <property type="match status" value="1"/>
</dbReference>
<dbReference type="Proteomes" id="UP000237647">
    <property type="component" value="Unassembled WGS sequence"/>
</dbReference>
<dbReference type="EMBL" id="PVTK01000002">
    <property type="protein sequence ID" value="PRY65626.1"/>
    <property type="molecule type" value="Genomic_DNA"/>
</dbReference>
<reference evidence="4 5" key="1">
    <citation type="submission" date="2018-03" db="EMBL/GenBank/DDBJ databases">
        <title>Genomic Encyclopedia of Type Strains, Phase III (KMG-III): the genomes of soil and plant-associated and newly described type strains.</title>
        <authorList>
            <person name="Whitman W."/>
        </authorList>
    </citation>
    <scope>NUCLEOTIDE SEQUENCE [LARGE SCALE GENOMIC DNA]</scope>
    <source>
        <strain evidence="4 5">CGMCC 1.12152</strain>
    </source>
</reference>
<comment type="caution">
    <text evidence="4">The sequence shown here is derived from an EMBL/GenBank/DDBJ whole genome shotgun (WGS) entry which is preliminary data.</text>
</comment>
<dbReference type="PRINTS" id="PR00081">
    <property type="entry name" value="GDHRDH"/>
</dbReference>
<dbReference type="PANTHER" id="PTHR42901:SF1">
    <property type="entry name" value="ALCOHOL DEHYDROGENASE"/>
    <property type="match status" value="1"/>
</dbReference>
<keyword evidence="5" id="KW-1185">Reference proteome</keyword>
<evidence type="ECO:0000256" key="2">
    <source>
        <dbReference type="ARBA" id="ARBA00023002"/>
    </source>
</evidence>
<dbReference type="SUPFAM" id="SSF51735">
    <property type="entry name" value="NAD(P)-binding Rossmann-fold domains"/>
    <property type="match status" value="1"/>
</dbReference>
<dbReference type="CDD" id="cd05340">
    <property type="entry name" value="Ycik_SDR_c"/>
    <property type="match status" value="1"/>
</dbReference>
<accession>A0A2T0V627</accession>
<sequence length="254" mass="27832">MSCKIDYQAPADLLENRIVLVTGAGDGIGRTAALSYARHGATVILLGRTIEKLERVYDEIEAAGGPQPAIFPLNFEGATLHDFDEMARTLDKEFGRLDGLLHNAGLLGRITPFDQYDPELWEQVMQVNINGPIWMTQALLPLLQNADDASIIFTSSSVGRKGRAYWGAYSVSKFATEGFVEVLADELESQPNLRVNTLNPGATRTQMRQSAYPGEDPATLRTPEDIMPTYLWLMGADSAGVSGQKFDAQPPRQS</sequence>
<keyword evidence="2" id="KW-0560">Oxidoreductase</keyword>
<dbReference type="GO" id="GO:0016491">
    <property type="term" value="F:oxidoreductase activity"/>
    <property type="evidence" value="ECO:0007669"/>
    <property type="project" value="UniProtKB-KW"/>
</dbReference>
<dbReference type="NCBIfam" id="NF006509">
    <property type="entry name" value="PRK08945.1"/>
    <property type="match status" value="1"/>
</dbReference>
<evidence type="ECO:0000313" key="4">
    <source>
        <dbReference type="EMBL" id="PRY65626.1"/>
    </source>
</evidence>
<name>A0A2T0V627_9GAMM</name>
<dbReference type="InterPro" id="IPR036291">
    <property type="entry name" value="NAD(P)-bd_dom_sf"/>
</dbReference>
<dbReference type="Gene3D" id="3.40.50.720">
    <property type="entry name" value="NAD(P)-binding Rossmann-like Domain"/>
    <property type="match status" value="1"/>
</dbReference>
<dbReference type="InterPro" id="IPR002347">
    <property type="entry name" value="SDR_fam"/>
</dbReference>
<dbReference type="OrthoDB" id="9790785at2"/>
<dbReference type="Pfam" id="PF00106">
    <property type="entry name" value="adh_short"/>
    <property type="match status" value="1"/>
</dbReference>
<dbReference type="InterPro" id="IPR049572">
    <property type="entry name" value="YciK"/>
</dbReference>
<protein>
    <submittedName>
        <fullName evidence="4">NAD(P)-dependent dehydrogenase (Short-subunit alcohol dehydrogenase family)</fullName>
    </submittedName>
</protein>
<evidence type="ECO:0000256" key="3">
    <source>
        <dbReference type="SAM" id="MobiDB-lite"/>
    </source>
</evidence>
<comment type="similarity">
    <text evidence="1">Belongs to the short-chain dehydrogenases/reductases (SDR) family.</text>
</comment>
<dbReference type="PANTHER" id="PTHR42901">
    <property type="entry name" value="ALCOHOL DEHYDROGENASE"/>
    <property type="match status" value="1"/>
</dbReference>
<evidence type="ECO:0000313" key="5">
    <source>
        <dbReference type="Proteomes" id="UP000237647"/>
    </source>
</evidence>
<proteinExistence type="inferred from homology"/>
<dbReference type="AlphaFoldDB" id="A0A2T0V627"/>
<organism evidence="4 5">
    <name type="scientific">Vreelandella songnenensis</name>
    <dbReference type="NCBI Taxonomy" id="1176243"/>
    <lineage>
        <taxon>Bacteria</taxon>
        <taxon>Pseudomonadati</taxon>
        <taxon>Pseudomonadota</taxon>
        <taxon>Gammaproteobacteria</taxon>
        <taxon>Oceanospirillales</taxon>
        <taxon>Halomonadaceae</taxon>
        <taxon>Vreelandella</taxon>
    </lineage>
</organism>
<feature type="region of interest" description="Disordered" evidence="3">
    <location>
        <begin position="201"/>
        <end position="222"/>
    </location>
</feature>
<dbReference type="InterPro" id="IPR020904">
    <property type="entry name" value="Sc_DH/Rdtase_CS"/>
</dbReference>
<evidence type="ECO:0000256" key="1">
    <source>
        <dbReference type="ARBA" id="ARBA00006484"/>
    </source>
</evidence>
<dbReference type="RefSeq" id="WP_106374031.1">
    <property type="nucleotide sequence ID" value="NZ_PVTK01000002.1"/>
</dbReference>